<dbReference type="PROSITE" id="PS51061">
    <property type="entry name" value="R3H"/>
    <property type="match status" value="1"/>
</dbReference>
<evidence type="ECO:0000256" key="1">
    <source>
        <dbReference type="SAM" id="MobiDB-lite"/>
    </source>
</evidence>
<reference evidence="3 4" key="1">
    <citation type="journal article" date="2023" name="Commun. Biol.">
        <title>Genome analysis of Parmales, the sister group of diatoms, reveals the evolutionary specialization of diatoms from phago-mixotrophs to photoautotrophs.</title>
        <authorList>
            <person name="Ban H."/>
            <person name="Sato S."/>
            <person name="Yoshikawa S."/>
            <person name="Yamada K."/>
            <person name="Nakamura Y."/>
            <person name="Ichinomiya M."/>
            <person name="Sato N."/>
            <person name="Blanc-Mathieu R."/>
            <person name="Endo H."/>
            <person name="Kuwata A."/>
            <person name="Ogata H."/>
        </authorList>
    </citation>
    <scope>NUCLEOTIDE SEQUENCE [LARGE SCALE GENOMIC DNA]</scope>
</reference>
<dbReference type="Gene3D" id="3.30.1370.50">
    <property type="entry name" value="R3H-like domain"/>
    <property type="match status" value="1"/>
</dbReference>
<dbReference type="SUPFAM" id="SSF82708">
    <property type="entry name" value="R3H domain"/>
    <property type="match status" value="1"/>
</dbReference>
<feature type="region of interest" description="Disordered" evidence="1">
    <location>
        <begin position="78"/>
        <end position="99"/>
    </location>
</feature>
<feature type="region of interest" description="Disordered" evidence="1">
    <location>
        <begin position="182"/>
        <end position="202"/>
    </location>
</feature>
<keyword evidence="4" id="KW-1185">Reference proteome</keyword>
<feature type="domain" description="R3H" evidence="2">
    <location>
        <begin position="119"/>
        <end position="184"/>
    </location>
</feature>
<name>A0ABQ6N0Q2_9STRA</name>
<feature type="compositionally biased region" description="Basic and acidic residues" evidence="1">
    <location>
        <begin position="184"/>
        <end position="195"/>
    </location>
</feature>
<dbReference type="EMBL" id="BRYB01001934">
    <property type="protein sequence ID" value="GMI36632.1"/>
    <property type="molecule type" value="Genomic_DNA"/>
</dbReference>
<organism evidence="3 4">
    <name type="scientific">Tetraparma gracilis</name>
    <dbReference type="NCBI Taxonomy" id="2962635"/>
    <lineage>
        <taxon>Eukaryota</taxon>
        <taxon>Sar</taxon>
        <taxon>Stramenopiles</taxon>
        <taxon>Ochrophyta</taxon>
        <taxon>Bolidophyceae</taxon>
        <taxon>Parmales</taxon>
        <taxon>Triparmaceae</taxon>
        <taxon>Tetraparma</taxon>
    </lineage>
</organism>
<feature type="non-terminal residue" evidence="3">
    <location>
        <position position="1"/>
    </location>
</feature>
<gene>
    <name evidence="3" type="ORF">TeGR_g8211</name>
</gene>
<evidence type="ECO:0000313" key="3">
    <source>
        <dbReference type="EMBL" id="GMI36632.1"/>
    </source>
</evidence>
<protein>
    <recommendedName>
        <fullName evidence="2">R3H domain-containing protein</fullName>
    </recommendedName>
</protein>
<dbReference type="Proteomes" id="UP001165060">
    <property type="component" value="Unassembled WGS sequence"/>
</dbReference>
<evidence type="ECO:0000259" key="2">
    <source>
        <dbReference type="PROSITE" id="PS51061"/>
    </source>
</evidence>
<comment type="caution">
    <text evidence="3">The sequence shown here is derived from an EMBL/GenBank/DDBJ whole genome shotgun (WGS) entry which is preliminary data.</text>
</comment>
<evidence type="ECO:0000313" key="4">
    <source>
        <dbReference type="Proteomes" id="UP001165060"/>
    </source>
</evidence>
<dbReference type="InterPro" id="IPR001374">
    <property type="entry name" value="R3H_dom"/>
</dbReference>
<proteinExistence type="predicted"/>
<dbReference type="Pfam" id="PF01424">
    <property type="entry name" value="R3H"/>
    <property type="match status" value="1"/>
</dbReference>
<sequence>ATRVYLSDASQHGRNFDSVIAPRLLSLARAVRAARRDDGLRLRFLRHVAAGDAGAVERMFVEELGLGYAADIGLCLEPEGRGGGGPQTQPKARRRRKSEVELLGSGPVISDIGGARASRRGGGRNLAVVDEFNSSAAPGSEHRFPADLSARDRALVHERCEQLGLHHRGEGEGAARIVLIQKPTDAKPFEADSKRTRNAPTV</sequence>
<accession>A0ABQ6N0Q2</accession>
<dbReference type="InterPro" id="IPR036867">
    <property type="entry name" value="R3H_dom_sf"/>
</dbReference>